<keyword evidence="2" id="KW-1185">Reference proteome</keyword>
<name>A0A9W9EI99_9EURO</name>
<dbReference type="SUPFAM" id="SSF55729">
    <property type="entry name" value="Acyl-CoA N-acyltransferases (Nat)"/>
    <property type="match status" value="1"/>
</dbReference>
<organism evidence="1 2">
    <name type="scientific">Penicillium argentinense</name>
    <dbReference type="NCBI Taxonomy" id="1131581"/>
    <lineage>
        <taxon>Eukaryota</taxon>
        <taxon>Fungi</taxon>
        <taxon>Dikarya</taxon>
        <taxon>Ascomycota</taxon>
        <taxon>Pezizomycotina</taxon>
        <taxon>Eurotiomycetes</taxon>
        <taxon>Eurotiomycetidae</taxon>
        <taxon>Eurotiales</taxon>
        <taxon>Aspergillaceae</taxon>
        <taxon>Penicillium</taxon>
    </lineage>
</organism>
<dbReference type="RefSeq" id="XP_056468717.1">
    <property type="nucleotide sequence ID" value="XM_056623729.1"/>
</dbReference>
<dbReference type="Proteomes" id="UP001149074">
    <property type="component" value="Unassembled WGS sequence"/>
</dbReference>
<accession>A0A9W9EI99</accession>
<protein>
    <recommendedName>
        <fullName evidence="3">N-acetyltransferase domain-containing protein</fullName>
    </recommendedName>
</protein>
<comment type="caution">
    <text evidence="1">The sequence shown here is derived from an EMBL/GenBank/DDBJ whole genome shotgun (WGS) entry which is preliminary data.</text>
</comment>
<dbReference type="EMBL" id="JAPQKI010000011">
    <property type="protein sequence ID" value="KAJ5082195.1"/>
    <property type="molecule type" value="Genomic_DNA"/>
</dbReference>
<dbReference type="OrthoDB" id="2326446at2759"/>
<gene>
    <name evidence="1" type="ORF">N7532_011238</name>
</gene>
<evidence type="ECO:0000313" key="2">
    <source>
        <dbReference type="Proteomes" id="UP001149074"/>
    </source>
</evidence>
<dbReference type="GeneID" id="81362708"/>
<sequence length="206" mass="24292">MDPESRASKCYLSPINLDDADEFTELRRQRLICGWESDHQTLESWKSKRDLKKLFWITVPDLGPGLRAGHISLDKSSALLEPGFLRKNEIELSLSSFFILPEYRALRLGKHAVMLLEKLATTEPYGSPCCRYLTLTALSKKYFYDEEWRGMWDRVGMQMPSFSIQEWYERLGYVSWKEEPLYEERTMDGEKIVLWEAFMKKDLWGL</sequence>
<evidence type="ECO:0008006" key="3">
    <source>
        <dbReference type="Google" id="ProtNLM"/>
    </source>
</evidence>
<dbReference type="AlphaFoldDB" id="A0A9W9EI99"/>
<proteinExistence type="predicted"/>
<dbReference type="InterPro" id="IPR016181">
    <property type="entry name" value="Acyl_CoA_acyltransferase"/>
</dbReference>
<evidence type="ECO:0000313" key="1">
    <source>
        <dbReference type="EMBL" id="KAJ5082195.1"/>
    </source>
</evidence>
<reference evidence="1" key="2">
    <citation type="journal article" date="2023" name="IMA Fungus">
        <title>Comparative genomic study of the Penicillium genus elucidates a diverse pangenome and 15 lateral gene transfer events.</title>
        <authorList>
            <person name="Petersen C."/>
            <person name="Sorensen T."/>
            <person name="Nielsen M.R."/>
            <person name="Sondergaard T.E."/>
            <person name="Sorensen J.L."/>
            <person name="Fitzpatrick D.A."/>
            <person name="Frisvad J.C."/>
            <person name="Nielsen K.L."/>
        </authorList>
    </citation>
    <scope>NUCLEOTIDE SEQUENCE</scope>
    <source>
        <strain evidence="1">IBT 30761</strain>
    </source>
</reference>
<reference evidence="1" key="1">
    <citation type="submission" date="2022-11" db="EMBL/GenBank/DDBJ databases">
        <authorList>
            <person name="Petersen C."/>
        </authorList>
    </citation>
    <scope>NUCLEOTIDE SEQUENCE</scope>
    <source>
        <strain evidence="1">IBT 30761</strain>
    </source>
</reference>